<keyword evidence="4 8" id="KW-0812">Transmembrane</keyword>
<evidence type="ECO:0000256" key="6">
    <source>
        <dbReference type="ARBA" id="ARBA00023136"/>
    </source>
</evidence>
<feature type="region of interest" description="Disordered" evidence="7">
    <location>
        <begin position="426"/>
        <end position="447"/>
    </location>
</feature>
<feature type="region of interest" description="Disordered" evidence="7">
    <location>
        <begin position="716"/>
        <end position="743"/>
    </location>
</feature>
<evidence type="ECO:0000313" key="9">
    <source>
        <dbReference type="EMBL" id="CAH1277056.1"/>
    </source>
</evidence>
<dbReference type="OrthoDB" id="10047518at2759"/>
<feature type="compositionally biased region" description="Polar residues" evidence="7">
    <location>
        <begin position="725"/>
        <end position="736"/>
    </location>
</feature>
<feature type="region of interest" description="Disordered" evidence="7">
    <location>
        <begin position="541"/>
        <end position="572"/>
    </location>
</feature>
<dbReference type="InterPro" id="IPR009431">
    <property type="entry name" value="NSG"/>
</dbReference>
<reference evidence="9" key="1">
    <citation type="submission" date="2022-01" db="EMBL/GenBank/DDBJ databases">
        <authorList>
            <person name="Braso-Vives M."/>
        </authorList>
    </citation>
    <scope>NUCLEOTIDE SEQUENCE</scope>
</reference>
<evidence type="ECO:0000256" key="1">
    <source>
        <dbReference type="ARBA" id="ARBA00004167"/>
    </source>
</evidence>
<dbReference type="PRINTS" id="PR01217">
    <property type="entry name" value="PRICHEXTENSN"/>
</dbReference>
<organism evidence="9 10">
    <name type="scientific">Branchiostoma lanceolatum</name>
    <name type="common">Common lancelet</name>
    <name type="synonym">Amphioxus lanceolatum</name>
    <dbReference type="NCBI Taxonomy" id="7740"/>
    <lineage>
        <taxon>Eukaryota</taxon>
        <taxon>Metazoa</taxon>
        <taxon>Chordata</taxon>
        <taxon>Cephalochordata</taxon>
        <taxon>Leptocardii</taxon>
        <taxon>Amphioxiformes</taxon>
        <taxon>Branchiostomatidae</taxon>
        <taxon>Branchiostoma</taxon>
    </lineage>
</organism>
<feature type="compositionally biased region" description="Low complexity" evidence="7">
    <location>
        <begin position="258"/>
        <end position="279"/>
    </location>
</feature>
<dbReference type="GO" id="GO:0048268">
    <property type="term" value="P:clathrin coat assembly"/>
    <property type="evidence" value="ECO:0007669"/>
    <property type="project" value="InterPro"/>
</dbReference>
<accession>A0A8S4MMF9</accession>
<evidence type="ECO:0000313" key="10">
    <source>
        <dbReference type="Proteomes" id="UP000838412"/>
    </source>
</evidence>
<evidence type="ECO:0000256" key="5">
    <source>
        <dbReference type="ARBA" id="ARBA00022989"/>
    </source>
</evidence>
<evidence type="ECO:0000256" key="3">
    <source>
        <dbReference type="ARBA" id="ARBA00007767"/>
    </source>
</evidence>
<feature type="transmembrane region" description="Helical" evidence="8">
    <location>
        <begin position="76"/>
        <end position="97"/>
    </location>
</feature>
<comment type="caution">
    <text evidence="9">The sequence shown here is derived from an EMBL/GenBank/DDBJ whole genome shotgun (WGS) entry which is preliminary data.</text>
</comment>
<evidence type="ECO:0000256" key="7">
    <source>
        <dbReference type="SAM" id="MobiDB-lite"/>
    </source>
</evidence>
<comment type="subcellular location">
    <subcellularLocation>
        <location evidence="2">Endomembrane system</location>
    </subcellularLocation>
    <subcellularLocation>
        <location evidence="1">Membrane</location>
        <topology evidence="1">Single-pass membrane protein</topology>
    </subcellularLocation>
</comment>
<evidence type="ECO:0000256" key="4">
    <source>
        <dbReference type="ARBA" id="ARBA00022692"/>
    </source>
</evidence>
<dbReference type="Pfam" id="PF06387">
    <property type="entry name" value="Calcyon"/>
    <property type="match status" value="1"/>
</dbReference>
<feature type="region of interest" description="Disordered" evidence="7">
    <location>
        <begin position="313"/>
        <end position="364"/>
    </location>
</feature>
<evidence type="ECO:0000256" key="2">
    <source>
        <dbReference type="ARBA" id="ARBA00004308"/>
    </source>
</evidence>
<keyword evidence="10" id="KW-1185">Reference proteome</keyword>
<feature type="compositionally biased region" description="Polar residues" evidence="7">
    <location>
        <begin position="426"/>
        <end position="435"/>
    </location>
</feature>
<feature type="region of interest" description="Disordered" evidence="7">
    <location>
        <begin position="258"/>
        <end position="299"/>
    </location>
</feature>
<keyword evidence="5 8" id="KW-1133">Transmembrane helix</keyword>
<gene>
    <name evidence="9" type="primary">Hypp9468</name>
    <name evidence="9" type="ORF">BLAG_LOCUS25946</name>
</gene>
<feature type="region of interest" description="Disordered" evidence="7">
    <location>
        <begin position="213"/>
        <end position="236"/>
    </location>
</feature>
<name>A0A8S4MMF9_BRALA</name>
<feature type="compositionally biased region" description="Polar residues" evidence="7">
    <location>
        <begin position="282"/>
        <end position="295"/>
    </location>
</feature>
<dbReference type="GO" id="GO:0032051">
    <property type="term" value="F:clathrin light chain binding"/>
    <property type="evidence" value="ECO:0007669"/>
    <property type="project" value="InterPro"/>
</dbReference>
<dbReference type="AlphaFoldDB" id="A0A8S4MMF9"/>
<keyword evidence="6 8" id="KW-0472">Membrane</keyword>
<feature type="compositionally biased region" description="Low complexity" evidence="7">
    <location>
        <begin position="318"/>
        <end position="344"/>
    </location>
</feature>
<feature type="compositionally biased region" description="Polar residues" evidence="7">
    <location>
        <begin position="132"/>
        <end position="142"/>
    </location>
</feature>
<sequence>MVRLHGRTPTKRDHEAEKPLLPLAIGELKDEPTGRVTLQPDHDFARSDTREKARKIPGIKVLDTGKDNSCRLKATILFLVALAFAATATCLVVWRVYYNGDQCPPGQLRKGNRCFFSIHRTPGAYYPRPSPEHSSAAKNNVNAEKGSPSHRHIRPEGRHPDEVRNSLEAVATLRPPSPDHHKIPVLKTEHWYPKPFYHVETGFFPPEWLKPRPTKHAPTTSTHDNPPKVIQKPTEVPRTRRPFSGIWKALGLTTEQTVVPTPTQPATSTKQQQTTAVKVTTEKPQTTRPPTSAPSTEPVAVALQKTTPISSTKMVQMTTTPASPPTTKAPIVTTTTPQPFTPTTKAEKTRQAVSTYQPPKTTKPVIVTTSKPATTTTMLARGTTANKVSQSEATTPKLVLNEVITASQISLGTPTTALPPAMSTITSQVPVSSTKSARKTPGSHDAKSAVIATTVSQMKLKTAVETSTITPKSEVITKHTIRPSIRGTTAPVTHLPTVSTGITTTENLMQGDQPVPPNTSVKVTPAATQKQTVTPTTVNVLPSPTAKIPTESAVPPTAAEKKPTTAVPTKHTVPDKKTYQTVPMVRIVQEAADVTSAPDMKTSTLTRQVPAVGSNKTEASKHAPVIQPEVAKPTSVITTSAPQPPHLSTRPSIEFVATPTAYRTPWHAAVTSSSDDTSVANENVSSITAVHDDATALETAIVTSSTPIEFFTATESMTPKVPPSETKQSTLASVIKSTADREK</sequence>
<comment type="similarity">
    <text evidence="3">Belongs to the NSG family.</text>
</comment>
<feature type="region of interest" description="Disordered" evidence="7">
    <location>
        <begin position="127"/>
        <end position="161"/>
    </location>
</feature>
<protein>
    <submittedName>
        <fullName evidence="9">Hypp9468 protein</fullName>
    </submittedName>
</protein>
<proteinExistence type="inferred from homology"/>
<evidence type="ECO:0000256" key="8">
    <source>
        <dbReference type="SAM" id="Phobius"/>
    </source>
</evidence>
<dbReference type="GO" id="GO:0016020">
    <property type="term" value="C:membrane"/>
    <property type="evidence" value="ECO:0007669"/>
    <property type="project" value="UniProtKB-SubCell"/>
</dbReference>
<dbReference type="Proteomes" id="UP000838412">
    <property type="component" value="Unassembled WGS sequence"/>
</dbReference>
<dbReference type="EMBL" id="CAKMNS010000143">
    <property type="protein sequence ID" value="CAH1277056.1"/>
    <property type="molecule type" value="Genomic_DNA"/>
</dbReference>
<dbReference type="GO" id="GO:0012505">
    <property type="term" value="C:endomembrane system"/>
    <property type="evidence" value="ECO:0007669"/>
    <property type="project" value="UniProtKB-SubCell"/>
</dbReference>